<evidence type="ECO:0000313" key="9">
    <source>
        <dbReference type="EMBL" id="AVR89435.1"/>
    </source>
</evidence>
<evidence type="ECO:0000256" key="7">
    <source>
        <dbReference type="HAMAP-Rule" id="MF_01984"/>
    </source>
</evidence>
<dbReference type="InterPro" id="IPR004507">
    <property type="entry name" value="UbiX-like"/>
</dbReference>
<name>A0A2R4BQ19_THAAR</name>
<evidence type="ECO:0000313" key="10">
    <source>
        <dbReference type="Proteomes" id="UP000241885"/>
    </source>
</evidence>
<feature type="binding site" evidence="7">
    <location>
        <position position="123"/>
    </location>
    <ligand>
        <name>FMN</name>
        <dbReference type="ChEBI" id="CHEBI:58210"/>
    </ligand>
</feature>
<protein>
    <recommendedName>
        <fullName evidence="7">Flavin prenyltransferase UbiX</fullName>
        <ecNumber evidence="7">2.5.1.129</ecNumber>
    </recommendedName>
</protein>
<comment type="similarity">
    <text evidence="6 7">Belongs to the UbiX/PAD1 family.</text>
</comment>
<dbReference type="GO" id="GO:0016831">
    <property type="term" value="F:carboxy-lyase activity"/>
    <property type="evidence" value="ECO:0007669"/>
    <property type="project" value="TreeGrafter"/>
</dbReference>
<gene>
    <name evidence="7" type="primary">ubiX</name>
    <name evidence="9" type="ORF">Tharo_2539</name>
</gene>
<dbReference type="GO" id="GO:0106141">
    <property type="term" value="F:flavin prenyltransferase activity"/>
    <property type="evidence" value="ECO:0007669"/>
    <property type="project" value="UniProtKB-EC"/>
</dbReference>
<evidence type="ECO:0000256" key="6">
    <source>
        <dbReference type="ARBA" id="ARBA00060793"/>
    </source>
</evidence>
<feature type="binding site" evidence="7">
    <location>
        <position position="37"/>
    </location>
    <ligand>
        <name>FMN</name>
        <dbReference type="ChEBI" id="CHEBI:58210"/>
    </ligand>
</feature>
<evidence type="ECO:0000256" key="2">
    <source>
        <dbReference type="ARBA" id="ARBA00022630"/>
    </source>
</evidence>
<dbReference type="Proteomes" id="UP000241885">
    <property type="component" value="Chromosome"/>
</dbReference>
<comment type="function">
    <text evidence="7">Flavin prenyltransferase that catalyzes the synthesis of the prenylated FMN cofactor (prenyl-FMN) for 4-hydroxy-3-polyprenylbenzoic acid decarboxylase UbiD. The prenyltransferase is metal-independent and links a dimethylallyl moiety from dimethylallyl monophosphate (DMAP) to the flavin N5 and C6 atoms of FMN.</text>
</comment>
<evidence type="ECO:0000256" key="3">
    <source>
        <dbReference type="ARBA" id="ARBA00022643"/>
    </source>
</evidence>
<sequence length="196" mass="21180">MKRIIIGISGASGVIYGIRALQALKAMADIETHLIFSPSAKRTVVEETEWTVAQVEALADVLHTHGDIGASIASGSFRTAGMLVAPCSIKTLSGIVHSYNDNLLTRAADVCLKERRPLVLMVRETPLHLGHLEMMAQAVRYGAVILPPVPAFYSKPQSLDDIVDHSVGKALDLFDIEHPLLKRWKEEPAVPPGAGT</sequence>
<dbReference type="PANTHER" id="PTHR43374">
    <property type="entry name" value="FLAVIN PRENYLTRANSFERASE"/>
    <property type="match status" value="1"/>
</dbReference>
<feature type="binding site" evidence="7">
    <location>
        <position position="169"/>
    </location>
    <ligand>
        <name>dimethylallyl phosphate</name>
        <dbReference type="ChEBI" id="CHEBI:88052"/>
    </ligand>
</feature>
<dbReference type="SUPFAM" id="SSF52507">
    <property type="entry name" value="Homo-oligomeric flavin-containing Cys decarboxylases, HFCD"/>
    <property type="match status" value="1"/>
</dbReference>
<dbReference type="FunFam" id="3.40.50.1950:FF:000001">
    <property type="entry name" value="Flavin prenyltransferase UbiX"/>
    <property type="match status" value="1"/>
</dbReference>
<feature type="binding site" evidence="7">
    <location>
        <position position="153"/>
    </location>
    <ligand>
        <name>dimethylallyl phosphate</name>
        <dbReference type="ChEBI" id="CHEBI:88052"/>
    </ligand>
</feature>
<dbReference type="Pfam" id="PF02441">
    <property type="entry name" value="Flavoprotein"/>
    <property type="match status" value="1"/>
</dbReference>
<dbReference type="HAMAP" id="MF_01984">
    <property type="entry name" value="ubiX_pad"/>
    <property type="match status" value="1"/>
</dbReference>
<feature type="binding site" evidence="7">
    <location>
        <begin position="10"/>
        <end position="12"/>
    </location>
    <ligand>
        <name>FMN</name>
        <dbReference type="ChEBI" id="CHEBI:58210"/>
    </ligand>
</feature>
<comment type="caution">
    <text evidence="7">Lacks conserved residue(s) required for the propagation of feature annotation.</text>
</comment>
<evidence type="ECO:0000256" key="5">
    <source>
        <dbReference type="ARBA" id="ARBA00050612"/>
    </source>
</evidence>
<dbReference type="RefSeq" id="WP_107221560.1">
    <property type="nucleotide sequence ID" value="NZ_CP028339.1"/>
</dbReference>
<keyword evidence="4 7" id="KW-0808">Transferase</keyword>
<dbReference type="NCBIfam" id="NF004685">
    <property type="entry name" value="PRK06029.1"/>
    <property type="match status" value="1"/>
</dbReference>
<dbReference type="EC" id="2.5.1.129" evidence="7"/>
<dbReference type="EMBL" id="CP028339">
    <property type="protein sequence ID" value="AVR89435.1"/>
    <property type="molecule type" value="Genomic_DNA"/>
</dbReference>
<evidence type="ECO:0000256" key="1">
    <source>
        <dbReference type="ARBA" id="ARBA00022602"/>
    </source>
</evidence>
<dbReference type="NCBIfam" id="TIGR00421">
    <property type="entry name" value="ubiX_pad"/>
    <property type="match status" value="1"/>
</dbReference>
<dbReference type="OrthoDB" id="9781577at2"/>
<dbReference type="InterPro" id="IPR003382">
    <property type="entry name" value="Flavoprotein"/>
</dbReference>
<evidence type="ECO:0000256" key="4">
    <source>
        <dbReference type="ARBA" id="ARBA00022679"/>
    </source>
</evidence>
<feature type="domain" description="Flavoprotein" evidence="8">
    <location>
        <begin position="2"/>
        <end position="173"/>
    </location>
</feature>
<dbReference type="InterPro" id="IPR036551">
    <property type="entry name" value="Flavin_trans-like"/>
</dbReference>
<keyword evidence="10" id="KW-1185">Reference proteome</keyword>
<proteinExistence type="inferred from homology"/>
<dbReference type="Gene3D" id="3.40.50.1950">
    <property type="entry name" value="Flavin prenyltransferase-like"/>
    <property type="match status" value="1"/>
</dbReference>
<keyword evidence="2 7" id="KW-0285">Flavoprotein</keyword>
<accession>A0A2R4BQ19</accession>
<keyword evidence="1 7" id="KW-0637">Prenyltransferase</keyword>
<reference evidence="9 10" key="1">
    <citation type="submission" date="2018-03" db="EMBL/GenBank/DDBJ databases">
        <title>Complete genome sequence of Thauera aromatica, a model organism for studying aromatic compound degradation under denitrifying conditions.</title>
        <authorList>
            <person name="Lo H.-Y."/>
            <person name="Goris T."/>
            <person name="Boll M."/>
            <person name="Mueller J.A."/>
        </authorList>
    </citation>
    <scope>NUCLEOTIDE SEQUENCE [LARGE SCALE GENOMIC DNA]</scope>
    <source>
        <strain evidence="9 10">K172</strain>
    </source>
</reference>
<comment type="catalytic activity">
    <reaction evidence="5 7">
        <text>dimethylallyl phosphate + FMNH2 = prenylated FMNH2 + phosphate</text>
        <dbReference type="Rhea" id="RHEA:37743"/>
        <dbReference type="ChEBI" id="CHEBI:43474"/>
        <dbReference type="ChEBI" id="CHEBI:57618"/>
        <dbReference type="ChEBI" id="CHEBI:87467"/>
        <dbReference type="ChEBI" id="CHEBI:88052"/>
        <dbReference type="EC" id="2.5.1.129"/>
    </reaction>
</comment>
<dbReference type="AlphaFoldDB" id="A0A2R4BQ19"/>
<dbReference type="PANTHER" id="PTHR43374:SF1">
    <property type="entry name" value="FLAVIN PRENYLTRANSFERASE PAD1, MITOCHONDRIAL"/>
    <property type="match status" value="1"/>
</dbReference>
<feature type="binding site" evidence="7">
    <location>
        <begin position="88"/>
        <end position="91"/>
    </location>
    <ligand>
        <name>FMN</name>
        <dbReference type="ChEBI" id="CHEBI:58210"/>
    </ligand>
</feature>
<organism evidence="9 10">
    <name type="scientific">Thauera aromatica K172</name>
    <dbReference type="NCBI Taxonomy" id="44139"/>
    <lineage>
        <taxon>Bacteria</taxon>
        <taxon>Pseudomonadati</taxon>
        <taxon>Pseudomonadota</taxon>
        <taxon>Betaproteobacteria</taxon>
        <taxon>Rhodocyclales</taxon>
        <taxon>Zoogloeaceae</taxon>
        <taxon>Thauera</taxon>
    </lineage>
</organism>
<keyword evidence="3 7" id="KW-0288">FMN</keyword>
<dbReference type="KEGG" id="tak:Tharo_2539"/>
<evidence type="ECO:0000259" key="8">
    <source>
        <dbReference type="Pfam" id="PF02441"/>
    </source>
</evidence>